<comment type="similarity">
    <text evidence="2">Belongs to the ATP-dependent AMP-binding enzyme family.</text>
</comment>
<dbReference type="InterPro" id="IPR009081">
    <property type="entry name" value="PP-bd_ACP"/>
</dbReference>
<dbReference type="Gene3D" id="2.30.38.10">
    <property type="entry name" value="Luciferase, Domain 3"/>
    <property type="match status" value="4"/>
</dbReference>
<dbReference type="Gene3D" id="3.30.559.10">
    <property type="entry name" value="Chloramphenicol acetyltransferase-like domain"/>
    <property type="match status" value="4"/>
</dbReference>
<dbReference type="SUPFAM" id="SSF47336">
    <property type="entry name" value="ACP-like"/>
    <property type="match status" value="4"/>
</dbReference>
<dbReference type="GO" id="GO:0003824">
    <property type="term" value="F:catalytic activity"/>
    <property type="evidence" value="ECO:0007669"/>
    <property type="project" value="InterPro"/>
</dbReference>
<dbReference type="EMBL" id="CP059736">
    <property type="protein sequence ID" value="WDE02114.1"/>
    <property type="molecule type" value="Genomic_DNA"/>
</dbReference>
<dbReference type="NCBIfam" id="TIGR01733">
    <property type="entry name" value="AA-adenyl-dom"/>
    <property type="match status" value="4"/>
</dbReference>
<evidence type="ECO:0000313" key="7">
    <source>
        <dbReference type="Proteomes" id="UP000032568"/>
    </source>
</evidence>
<feature type="domain" description="Carrier" evidence="5">
    <location>
        <begin position="973"/>
        <end position="1050"/>
    </location>
</feature>
<dbReference type="FunFam" id="3.30.300.30:FF:000010">
    <property type="entry name" value="Enterobactin synthetase component F"/>
    <property type="match status" value="2"/>
</dbReference>
<dbReference type="Gene3D" id="3.30.559.30">
    <property type="entry name" value="Nonribosomal peptide synthetase, condensation domain"/>
    <property type="match status" value="4"/>
</dbReference>
<dbReference type="RefSeq" id="WP_044833293.1">
    <property type="nucleotide sequence ID" value="NZ_CP059736.1"/>
</dbReference>
<dbReference type="InterPro" id="IPR020806">
    <property type="entry name" value="PKS_PP-bd"/>
</dbReference>
<dbReference type="CDD" id="cd05930">
    <property type="entry name" value="A_NRPS"/>
    <property type="match status" value="2"/>
</dbReference>
<dbReference type="Proteomes" id="UP000032568">
    <property type="component" value="Chromosome pTact"/>
</dbReference>
<evidence type="ECO:0000256" key="4">
    <source>
        <dbReference type="ARBA" id="ARBA00022553"/>
    </source>
</evidence>
<dbReference type="PANTHER" id="PTHR45527:SF1">
    <property type="entry name" value="FATTY ACID SYNTHASE"/>
    <property type="match status" value="1"/>
</dbReference>
<dbReference type="FunFam" id="1.10.1200.10:FF:000005">
    <property type="entry name" value="Nonribosomal peptide synthetase 1"/>
    <property type="match status" value="3"/>
</dbReference>
<keyword evidence="3" id="KW-0596">Phosphopantetheine</keyword>
<dbReference type="SMART" id="SM01294">
    <property type="entry name" value="PKS_PP_betabranch"/>
    <property type="match status" value="1"/>
</dbReference>
<dbReference type="GO" id="GO:0072330">
    <property type="term" value="P:monocarboxylic acid biosynthetic process"/>
    <property type="evidence" value="ECO:0007669"/>
    <property type="project" value="UniProtKB-ARBA"/>
</dbReference>
<dbReference type="InterPro" id="IPR025110">
    <property type="entry name" value="AMP-bd_C"/>
</dbReference>
<dbReference type="SMART" id="SM00823">
    <property type="entry name" value="PKS_PP"/>
    <property type="match status" value="4"/>
</dbReference>
<dbReference type="FunFam" id="3.30.559.10:FF:000012">
    <property type="entry name" value="Non-ribosomal peptide synthetase"/>
    <property type="match status" value="1"/>
</dbReference>
<dbReference type="NCBIfam" id="NF003417">
    <property type="entry name" value="PRK04813.1"/>
    <property type="match status" value="4"/>
</dbReference>
<dbReference type="Gene3D" id="1.10.1200.10">
    <property type="entry name" value="ACP-like"/>
    <property type="match status" value="4"/>
</dbReference>
<evidence type="ECO:0000256" key="3">
    <source>
        <dbReference type="ARBA" id="ARBA00022450"/>
    </source>
</evidence>
<dbReference type="PANTHER" id="PTHR45527">
    <property type="entry name" value="NONRIBOSOMAL PEPTIDE SYNTHETASE"/>
    <property type="match status" value="1"/>
</dbReference>
<dbReference type="FunFam" id="3.40.50.12780:FF:000012">
    <property type="entry name" value="Non-ribosomal peptide synthetase"/>
    <property type="match status" value="4"/>
</dbReference>
<dbReference type="InterPro" id="IPR006162">
    <property type="entry name" value="Ppantetheine_attach_site"/>
</dbReference>
<dbReference type="Pfam" id="PF00550">
    <property type="entry name" value="PP-binding"/>
    <property type="match status" value="4"/>
</dbReference>
<feature type="domain" description="Carrier" evidence="5">
    <location>
        <begin position="4227"/>
        <end position="4304"/>
    </location>
</feature>
<name>A0AAF0C6S1_9GAMM</name>
<dbReference type="CDD" id="cd19531">
    <property type="entry name" value="LCL_NRPS-like"/>
    <property type="match status" value="3"/>
</dbReference>
<dbReference type="GO" id="GO:0005829">
    <property type="term" value="C:cytosol"/>
    <property type="evidence" value="ECO:0007669"/>
    <property type="project" value="TreeGrafter"/>
</dbReference>
<dbReference type="Gene3D" id="3.40.50.980">
    <property type="match status" value="8"/>
</dbReference>
<dbReference type="InterPro" id="IPR020845">
    <property type="entry name" value="AMP-binding_CS"/>
</dbReference>
<dbReference type="KEGG" id="tact:SG35_030595"/>
<protein>
    <submittedName>
        <fullName evidence="6">Non-ribosomal peptide synthetase</fullName>
    </submittedName>
</protein>
<reference evidence="6 7" key="2">
    <citation type="journal article" date="2022" name="Mar. Drugs">
        <title>Bioassay-Guided Fractionation Leads to the Detection of Cholic Acid Generated by the Rare Thalassomonas sp.</title>
        <authorList>
            <person name="Pheiffer F."/>
            <person name="Schneider Y.K."/>
            <person name="Hansen E.H."/>
            <person name="Andersen J.H."/>
            <person name="Isaksson J."/>
            <person name="Busche T."/>
            <person name="R C."/>
            <person name="Kalinowski J."/>
            <person name="Zyl L.V."/>
            <person name="Trindade M."/>
        </authorList>
    </citation>
    <scope>NUCLEOTIDE SEQUENCE [LARGE SCALE GENOMIC DNA]</scope>
    <source>
        <strain evidence="6 7">A5K-106</strain>
    </source>
</reference>
<dbReference type="Pfam" id="PF00501">
    <property type="entry name" value="AMP-binding"/>
    <property type="match status" value="4"/>
</dbReference>
<keyword evidence="4" id="KW-0597">Phosphoprotein</keyword>
<dbReference type="PROSITE" id="PS50075">
    <property type="entry name" value="CARRIER"/>
    <property type="match status" value="4"/>
</dbReference>
<dbReference type="InterPro" id="IPR000873">
    <property type="entry name" value="AMP-dep_synth/lig_dom"/>
</dbReference>
<dbReference type="InterPro" id="IPR023213">
    <property type="entry name" value="CAT-like_dom_sf"/>
</dbReference>
<dbReference type="FunFam" id="3.30.300.30:FF:000015">
    <property type="entry name" value="Nonribosomal peptide synthase SidD"/>
    <property type="match status" value="2"/>
</dbReference>
<dbReference type="CDD" id="cd12117">
    <property type="entry name" value="A_NRPS_Srf_like"/>
    <property type="match status" value="2"/>
</dbReference>
<feature type="domain" description="Carrier" evidence="5">
    <location>
        <begin position="2060"/>
        <end position="2137"/>
    </location>
</feature>
<reference evidence="6 7" key="1">
    <citation type="journal article" date="2015" name="Genome Announc.">
        <title>Draft Genome Sequences of Marine Isolates of Thalassomonas viridans and Thalassomonas actiniarum.</title>
        <authorList>
            <person name="Olonade I."/>
            <person name="van Zyl L.J."/>
            <person name="Trindade M."/>
        </authorList>
    </citation>
    <scope>NUCLEOTIDE SEQUENCE [LARGE SCALE GENOMIC DNA]</scope>
    <source>
        <strain evidence="6 7">A5K-106</strain>
    </source>
</reference>
<dbReference type="Pfam" id="PF13193">
    <property type="entry name" value="AMP-binding_C"/>
    <property type="match status" value="2"/>
</dbReference>
<evidence type="ECO:0000259" key="5">
    <source>
        <dbReference type="PROSITE" id="PS50075"/>
    </source>
</evidence>
<dbReference type="SUPFAM" id="SSF52777">
    <property type="entry name" value="CoA-dependent acyltransferases"/>
    <property type="match status" value="8"/>
</dbReference>
<dbReference type="InterPro" id="IPR036736">
    <property type="entry name" value="ACP-like_sf"/>
</dbReference>
<dbReference type="FunFam" id="3.40.50.980:FF:000001">
    <property type="entry name" value="Non-ribosomal peptide synthetase"/>
    <property type="match status" value="4"/>
</dbReference>
<evidence type="ECO:0000256" key="2">
    <source>
        <dbReference type="ARBA" id="ARBA00006432"/>
    </source>
</evidence>
<dbReference type="InterPro" id="IPR045851">
    <property type="entry name" value="AMP-bd_C_sf"/>
</dbReference>
<evidence type="ECO:0000313" key="6">
    <source>
        <dbReference type="EMBL" id="WDE02114.1"/>
    </source>
</evidence>
<dbReference type="PROSITE" id="PS00012">
    <property type="entry name" value="PHOSPHOPANTETHEINE"/>
    <property type="match status" value="3"/>
</dbReference>
<evidence type="ECO:0000256" key="1">
    <source>
        <dbReference type="ARBA" id="ARBA00001957"/>
    </source>
</evidence>
<gene>
    <name evidence="6" type="ORF">SG35_030595</name>
</gene>
<feature type="domain" description="Carrier" evidence="5">
    <location>
        <begin position="3143"/>
        <end position="3220"/>
    </location>
</feature>
<organism evidence="6 7">
    <name type="scientific">Thalassomonas actiniarum</name>
    <dbReference type="NCBI Taxonomy" id="485447"/>
    <lineage>
        <taxon>Bacteria</taxon>
        <taxon>Pseudomonadati</taxon>
        <taxon>Pseudomonadota</taxon>
        <taxon>Gammaproteobacteria</taxon>
        <taxon>Alteromonadales</taxon>
        <taxon>Colwelliaceae</taxon>
        <taxon>Thalassomonas</taxon>
    </lineage>
</organism>
<dbReference type="InterPro" id="IPR010071">
    <property type="entry name" value="AA_adenyl_dom"/>
</dbReference>
<accession>A0AAF0C6S1</accession>
<sequence>MNNDNKNNVYPLTLAQQDIYFDQLHHQGSPLYNIGGVIRFKKLDIPRLQAAHKKLVSQHDAFGLRIVESETGLGQYVSNERTSDLPLIDFSSESNPPQAAQLWLKDLFETGLDIDDCELFRSYLLKISNEQYQYVGFAHHLILDGWGFANWAKQLGCIYNNEPEHVSGDWQSVADSDLAYQQSKRYQKDKVFWQSELENLPQPALPPLYQEQYQDTKTPPSHREILTIPHALHRQLALKAKEANTSASQAYLAILSLYFSRLLNGKEFIVGIPSHNRRSQADKNMVGIFTGVSPLRVSVDLSQNFNQLCESLSSGLKHIYRHQRYPIGNMHQEAQNGQHRGSLYDIAFNYLKLDSQLEVEGHEADLVYLSHNHEQTPLMFTVWEYGENQDVEIQLDHNLSYISKADAKLLSARFETIIKQVAGQEITSLEQVEILPQQELDILNGFARGIKVEHDANLLAHELFEQQVEQTPDKAALIFKDEQLSYRELNTRANRLARYLQAQGVKADSLVGVCVDRSAEMVISILAILKAGAAYVPLDPSYPKARLQYILEDTGLKHLVNWSQLDIDTLTEAEVHITDLNHGQDLCSDLSGENLTALVPGDKNRLAYVIYTSGSTGNPKGVLVQHANLINFLFAMQDKPGISSDDSLLAVTSTSFDIHCLELFLPLICGAKLVVASKAATSDARQLMDLVEQHKINIFQATPATWRMLLDSKWQPQAHIKILCGGEALSLSLAKQLTSNANIELWNMYGPTETTVWSSVHRIHADDENILIGKPIDNTQFYVVNRSGELAPVGATGELLITGSGVTRGYLNRPDLTDRQFIANSYQDQDPASEKAYRTGDLVRWLPDGNLVCLGRIDDQIKIRGFRVELGEIENQLALCPQVASCLVAAREDQSGQKQLVAYVKPEQSEPTEDEQIQLVESYKQALKTTLPDYMVPSAFVFMAQWPLTANGKIDKKALPSPDSSALQGEYIAPETVTEKTLCRIWAQLLTIDAEKISADADFFTLGGHSLLSVRLVAEIREQLKVEISVKAIFDAATIKDLAAVIEQGSQASLRDKITASADKNAPMPLSFAQQRLWFIDQLQGGSSEYNMPGAFSVQGDFDSKAAEQAFAAIIERHEILRTVYIEQDDVTLQRLKPDYAFTLVQHDLTALDEAAQTQQLTALIQDNTCHNFDLSKDLMVRASYIRLDNNQGNGVLLFNMHHIAADGWSMDVLIKEFVTRYQALTSTHEGTQACPLAPLEIQYSDYARWQREWLQGEVLETQLSYWQQQLADVPPVHTLVLDKARPEIKKHSGARVSQQLSGEVARGLQDIAAHYKLTPFMLLHSALALVLSRHSNSTDIVVGTPVANRMQTEVEPLIGLFVNTLVLRVNTGHRQLDEYLSHVRQVHLDAQNNQDVPFEQLVDALNIPRSTAHTPLFQIMLTTNTEHGLAGETDALTLDGVTLTPLASDTITAKFDLDIGINLNNNGVDINWTFDSAIFSPEHVSQFNDHLTNMLTAMAKLTPAANTQINALAMLSAQEHNYLLHGLNDSAVDYPQDKGIHELFAEQVLKTPDNIALVANNSQISYRELEQSANRLARYLLAQGVAQETFVGVCLNRSPEMVVAILAILKAGGAYVPLDPAYPESRLQHILTDTGVEHVLTNSQLASVLAKMDNTSVKLLCLDDDKLKAEVETQAGSALENTQAQSNSGANLAYVIYTSGSTGLPKGVMVEHHNVTRLVTRSNFVPLDESTRFLQAAPIAFDAATLELWGPLLNGGQCIIYDELHIDLQQLTDFINSHKVNSLWLTAGLFEQWSEMSAQAGTIKYLLAGGDVLNVDAVNRVMENIPGIEVINGYGPTENTTFTACHRVSEQDKHSLSIPIGKAIQNTSTYVLTESLALTPFGAVGELYTGGAGVARGYLNQEQATQASFIANPFNDKDDERLYKTGDLVRYLSDGTLEFIGRADNQVKVRGFRIELSEIEHQLNLCQQVHSGVVLAKGESSSNKQLVAYVKAEQFELAAADQADFIASLKAALTQSLPDYMVPSAFVLIDAWPLTGNGKIDKKALPSPDASLLQGEYIAPQTDTEKALCQIWAQLLTLDETKISTSADFFTLGGHSLLSVRLVSEIRKQLQVELTVKSVFEASTIKALAAVTEQGSQTSLRQQVKAVMRESDQMPLSFAQQRLWFIDQLQGSSVEYNMSAAFEIRGDFNADIAEQALSEIIRRHEVLRTVYIEQDEQTHQQILANFTFALTRHDLTPLDETAQKAELKALIDADMQKPFNLKEDLMVRASFVTFEQSQQNQTRGALIFNMHHIASDGWSMEVLIREFVSLYQSISTGSASDLPELEIQYADYAHWQREWLQGEVLEAQLSYWDKQLADVPPVHSLALDKPRAEMKQHTGASITGQLSGNVAGQLKHLAARHQLTPFMLLHSALALVLSRHSNSKDIIIGTPVANRLQAELEPLIGFFVNTLVLRLDTNHQQLEDYLAHVRQVHLDGQNNQDVPFEQLVERLNIARSTAHTPLFQIMLSSNTKQNAGGNQSQISLPGVELSALSHDNIASHFDLDIGINISETGVDLNWTYDNSIFTAEHISQLNNHLMTLLSSMAALESASAGQATLASLNMLSVDESKHLLESLNDRKVDYPQDQLIHELFEAQVLQTPDNIALSFEGETLSYRALNEKANRLAHYLKAQGTGPETLVGICLERSQEMLIAILAVLKAGGAYVPLDPSYPEARLQYMIQDSGVKGVLTKASLIQDFAFDPGTEFVDLDNQELVSALNTYPADNLGRGDQLTPDNLAYTIYTSGSTGNPKGVIVEHHALVGRLHTFDRAFALGSGDVVPSIASFAFDISLLELIYPLTCGAEVKVLPRSKIINVAELREELKTCTFVHMVPSLAQFWLDEIIREQATQDYPGLKYIATGGDAVPESLLISLKATLPEVTLLQFYGPTEAVLFCVCHPQAADAPSSLGLGLDNVSLYVLDDDLNLQPQGAVGELYIGGSALARGYLHREDLTRERFIPHPFNSGSGEHLYQTGDLVRYLPNGELEFKGRKDDQVKIRGFRVELGEIEQQLAACPQVASNLVLAREDQPGQKRLVAYVQLQAGEESEQESLDKIRQSLKESLTDYMVPSAFVVIEQWPLTANDKIDKKALPVPGSGLSTGNYQAPETGFEKALVQIWAQLLNLEADEISTHADFFELGGHSLLTVRLVAEIRKQLAVEISVKSVFDAPTIKTLAEVVKLGAPADLSQQLKAVERESDLMPLSFAQQRLWFIDQMQGASPEYNMPAAFEVKGNFDCDAAELALASIIERHEVLRTVYLEDNKQAMQKILPGAAFTLTRHDLTGLDQAMRQHQLKAFIDEDMKQAFDLKSDLMIRASYIALDKEQASGALLFNMHHIASDGWSMDVLIAEFVALYQALTSGQSNPLPPLEIQYADYAHWQREWLQGEVLETQLSYWDKQLSDVPPVHSLVLDQPRPDVKQHLGDKVRGRLSSEVAKQLQALAAHHQLTPFMLMHGALSLMLSRHSNSQDIVIGTPFANRGQAELEPLIGFFVNTLVLRVDTGHTGLEDYLQHVRQVHLDAQNNQDVPFEQLVERLNIPRSTAHTPLFQIILSTNNDFGLGDTSADNKLALTDLTLSPLSSDVITAKFDLDIELNINEHGVELNWTFDTSIFTREHVSQFNEHLEILLTAMAQVQPAAATELNALTMLPEQEKDYLLHELNDNAADYPRDKGIHELFAAQAKKTPDNIALVTDDQQLTYRELDESANRLARYLSAQGVGRETLVGVCLNRSIEMTMSILAILKAGGAYVPLEPTYPESRLQHILTDTGLQHVLTATDLADVLAFDKDNIDIELLCLDDAAIKAEVQAQPATELTQEQTDFSNRLAYVLYTSGTTGKPKGVQVEHHNVTRLVSNCNFVTLDENTRFLHSAPVAFDAATLELWGPLLNGGQCIIFAPQPVDLKQLTDFIVEHKVNTLWLTAGLFEQWSEMSARASCVKYVLAGGDVLHVDAVNRVLDNIPGICVVNGYGPTENTTFTTCYQITDNNRPGASVPIGKAVQNTSTYVLNKAGGLTPVGAVGELYTGGDGVARGYLNREQATQESFIANPFSDNSGDRLYKTGDLVRYLSDGNLKFVGRIDDQVKVRGFRIELAEIEHQINACPSVHSAMVLTKGESSADKQLVAYVKANLTHETPEDEKAFVTALKATLSGSLPNYMMPNMFVMIDEWSLTANGKVDKTALLPLEGILLQAEYVAPEQDIEKELVQIWSELLTLDPGDISIQADFFELGGHSLLASRLVTQINEQWQIKLPVILAFERPTIFDLAAHIKAELAINSALTAEPEEEEEAEEWIL</sequence>
<dbReference type="Gene3D" id="3.30.300.30">
    <property type="match status" value="4"/>
</dbReference>
<comment type="cofactor">
    <cofactor evidence="1">
        <name>pantetheine 4'-phosphate</name>
        <dbReference type="ChEBI" id="CHEBI:47942"/>
    </cofactor>
</comment>
<dbReference type="InterPro" id="IPR001242">
    <property type="entry name" value="Condensation_dom"/>
</dbReference>
<dbReference type="GO" id="GO:0031177">
    <property type="term" value="F:phosphopantetheine binding"/>
    <property type="evidence" value="ECO:0007669"/>
    <property type="project" value="InterPro"/>
</dbReference>
<dbReference type="GO" id="GO:0043041">
    <property type="term" value="P:amino acid activation for nonribosomal peptide biosynthetic process"/>
    <property type="evidence" value="ECO:0007669"/>
    <property type="project" value="TreeGrafter"/>
</dbReference>
<keyword evidence="7" id="KW-1185">Reference proteome</keyword>
<dbReference type="FunFam" id="1.10.1200.10:FF:000016">
    <property type="entry name" value="Non-ribosomal peptide synthase"/>
    <property type="match status" value="1"/>
</dbReference>
<proteinExistence type="inferred from homology"/>
<dbReference type="SUPFAM" id="SSF56801">
    <property type="entry name" value="Acetyl-CoA synthetase-like"/>
    <property type="match status" value="4"/>
</dbReference>
<dbReference type="PROSITE" id="PS00455">
    <property type="entry name" value="AMP_BINDING"/>
    <property type="match status" value="3"/>
</dbReference>
<dbReference type="GO" id="GO:0044550">
    <property type="term" value="P:secondary metabolite biosynthetic process"/>
    <property type="evidence" value="ECO:0007669"/>
    <property type="project" value="UniProtKB-ARBA"/>
</dbReference>
<dbReference type="Pfam" id="PF00668">
    <property type="entry name" value="Condensation"/>
    <property type="match status" value="4"/>
</dbReference>